<dbReference type="InterPro" id="IPR051446">
    <property type="entry name" value="HTH_trans_reg/aminotransferase"/>
</dbReference>
<protein>
    <submittedName>
        <fullName evidence="8">PLP-dependent aminotransferase family protein</fullName>
    </submittedName>
</protein>
<evidence type="ECO:0000259" key="7">
    <source>
        <dbReference type="PROSITE" id="PS50949"/>
    </source>
</evidence>
<keyword evidence="9" id="KW-1185">Reference proteome</keyword>
<dbReference type="Gene3D" id="1.10.10.10">
    <property type="entry name" value="Winged helix-like DNA-binding domain superfamily/Winged helix DNA-binding domain"/>
    <property type="match status" value="1"/>
</dbReference>
<dbReference type="InterPro" id="IPR004839">
    <property type="entry name" value="Aminotransferase_I/II_large"/>
</dbReference>
<comment type="caution">
    <text evidence="8">The sequence shown here is derived from an EMBL/GenBank/DDBJ whole genome shotgun (WGS) entry which is preliminary data.</text>
</comment>
<dbReference type="EMBL" id="JAUZMY010000001">
    <property type="protein sequence ID" value="MEE2035731.1"/>
    <property type="molecule type" value="Genomic_DNA"/>
</dbReference>
<evidence type="ECO:0000256" key="1">
    <source>
        <dbReference type="ARBA" id="ARBA00005384"/>
    </source>
</evidence>
<dbReference type="Proteomes" id="UP001356095">
    <property type="component" value="Unassembled WGS sequence"/>
</dbReference>
<dbReference type="InterPro" id="IPR036390">
    <property type="entry name" value="WH_DNA-bd_sf"/>
</dbReference>
<dbReference type="InterPro" id="IPR000524">
    <property type="entry name" value="Tscrpt_reg_HTH_GntR"/>
</dbReference>
<dbReference type="PRINTS" id="PR00035">
    <property type="entry name" value="HTHGNTR"/>
</dbReference>
<evidence type="ECO:0000256" key="2">
    <source>
        <dbReference type="ARBA" id="ARBA00022898"/>
    </source>
</evidence>
<dbReference type="InterPro" id="IPR015422">
    <property type="entry name" value="PyrdxlP-dep_Trfase_small"/>
</dbReference>
<dbReference type="Pfam" id="PF00392">
    <property type="entry name" value="GntR"/>
    <property type="match status" value="1"/>
</dbReference>
<dbReference type="CDD" id="cd00609">
    <property type="entry name" value="AAT_like"/>
    <property type="match status" value="1"/>
</dbReference>
<evidence type="ECO:0000256" key="4">
    <source>
        <dbReference type="ARBA" id="ARBA00023125"/>
    </source>
</evidence>
<keyword evidence="5" id="KW-0804">Transcription</keyword>
<feature type="domain" description="HTH gntR-type" evidence="7">
    <location>
        <begin position="22"/>
        <end position="90"/>
    </location>
</feature>
<keyword evidence="3" id="KW-0805">Transcription regulation</keyword>
<evidence type="ECO:0000256" key="6">
    <source>
        <dbReference type="SAM" id="MobiDB-lite"/>
    </source>
</evidence>
<reference evidence="8 9" key="1">
    <citation type="submission" date="2023-08" db="EMBL/GenBank/DDBJ databases">
        <authorList>
            <person name="Girao M."/>
            <person name="Carvalho M.F."/>
        </authorList>
    </citation>
    <scope>NUCLEOTIDE SEQUENCE [LARGE SCALE GENOMIC DNA]</scope>
    <source>
        <strain evidence="8 9">CT-R113</strain>
    </source>
</reference>
<dbReference type="InterPro" id="IPR015421">
    <property type="entry name" value="PyrdxlP-dep_Trfase_major"/>
</dbReference>
<dbReference type="Pfam" id="PF00155">
    <property type="entry name" value="Aminotran_1_2"/>
    <property type="match status" value="1"/>
</dbReference>
<evidence type="ECO:0000256" key="5">
    <source>
        <dbReference type="ARBA" id="ARBA00023163"/>
    </source>
</evidence>
<dbReference type="SUPFAM" id="SSF53383">
    <property type="entry name" value="PLP-dependent transferases"/>
    <property type="match status" value="1"/>
</dbReference>
<dbReference type="PROSITE" id="PS50949">
    <property type="entry name" value="HTH_GNTR"/>
    <property type="match status" value="1"/>
</dbReference>
<keyword evidence="2" id="KW-0663">Pyridoxal phosphate</keyword>
<keyword evidence="8" id="KW-0808">Transferase</keyword>
<name>A0ABU7K0E4_9ACTN</name>
<dbReference type="SUPFAM" id="SSF46785">
    <property type="entry name" value="Winged helix' DNA-binding domain"/>
    <property type="match status" value="1"/>
</dbReference>
<dbReference type="GO" id="GO:0008483">
    <property type="term" value="F:transaminase activity"/>
    <property type="evidence" value="ECO:0007669"/>
    <property type="project" value="UniProtKB-KW"/>
</dbReference>
<sequence length="491" mass="53809">MDSSRKPAELADLLGTWSRGEGPLYRRLADTLRDLVEQGTLTANERLPSERVLATALRVSRTTVVSAYDSLRSEGLLDSRQGSGTRISGRVAPVRPDGWTRNGSGNPMYRNLFQREEGLISASCLNTPALSGVETAIRRVVAEDLPSLMAESTYYPRGLPALRQAIADHYCRLDLPTTPDQIVVTTGAHQAVNLVSQLYLREGSPVVVEDPSFAGCLDLMGDRGARFLPVPLDDQGIDAVGVRRAVVEHAPHLVYVMPSYHNPTGTMMSAARRRELGELSARHGVPILEDAAYTGLRSPDEPSPLAAFAPRGAEVISVDSLSKVSWAGLRVGWLRAPAEMALRLSRRKVLADLASPLLDQAVTVRLLEDYGNLARERSALMSEAIVHMEGLLRSSLPAWEWQRPDGGAALWVHLPGVDSRAYAQVALCHDVELVPGPTMSASPDGRHAEYFRLPVAFDADTREELVWRLARAWREFHRHGPVAEDPVRLVV</sequence>
<dbReference type="InterPro" id="IPR015424">
    <property type="entry name" value="PyrdxlP-dep_Trfase"/>
</dbReference>
<keyword evidence="4" id="KW-0238">DNA-binding</keyword>
<proteinExistence type="inferred from homology"/>
<keyword evidence="8" id="KW-0032">Aminotransferase</keyword>
<dbReference type="SMART" id="SM00345">
    <property type="entry name" value="HTH_GNTR"/>
    <property type="match status" value="1"/>
</dbReference>
<accession>A0ABU7K0E4</accession>
<dbReference type="RefSeq" id="WP_330089561.1">
    <property type="nucleotide sequence ID" value="NZ_JAUZMY010000001.1"/>
</dbReference>
<dbReference type="CDD" id="cd07377">
    <property type="entry name" value="WHTH_GntR"/>
    <property type="match status" value="1"/>
</dbReference>
<dbReference type="PANTHER" id="PTHR46577">
    <property type="entry name" value="HTH-TYPE TRANSCRIPTIONAL REGULATORY PROTEIN GABR"/>
    <property type="match status" value="1"/>
</dbReference>
<organism evidence="8 9">
    <name type="scientific">Nocardiopsis codii</name>
    <dbReference type="NCBI Taxonomy" id="3065942"/>
    <lineage>
        <taxon>Bacteria</taxon>
        <taxon>Bacillati</taxon>
        <taxon>Actinomycetota</taxon>
        <taxon>Actinomycetes</taxon>
        <taxon>Streptosporangiales</taxon>
        <taxon>Nocardiopsidaceae</taxon>
        <taxon>Nocardiopsis</taxon>
    </lineage>
</organism>
<dbReference type="Gene3D" id="3.90.1150.10">
    <property type="entry name" value="Aspartate Aminotransferase, domain 1"/>
    <property type="match status" value="1"/>
</dbReference>
<comment type="similarity">
    <text evidence="1">In the C-terminal section; belongs to the class-I pyridoxal-phosphate-dependent aminotransferase family.</text>
</comment>
<gene>
    <name evidence="8" type="ORF">Q8791_00650</name>
</gene>
<evidence type="ECO:0000313" key="9">
    <source>
        <dbReference type="Proteomes" id="UP001356095"/>
    </source>
</evidence>
<dbReference type="PANTHER" id="PTHR46577:SF1">
    <property type="entry name" value="HTH-TYPE TRANSCRIPTIONAL REGULATORY PROTEIN GABR"/>
    <property type="match status" value="1"/>
</dbReference>
<evidence type="ECO:0000256" key="3">
    <source>
        <dbReference type="ARBA" id="ARBA00023015"/>
    </source>
</evidence>
<feature type="region of interest" description="Disordered" evidence="6">
    <location>
        <begin position="79"/>
        <end position="103"/>
    </location>
</feature>
<dbReference type="InterPro" id="IPR036388">
    <property type="entry name" value="WH-like_DNA-bd_sf"/>
</dbReference>
<evidence type="ECO:0000313" key="8">
    <source>
        <dbReference type="EMBL" id="MEE2035731.1"/>
    </source>
</evidence>
<dbReference type="Gene3D" id="3.40.640.10">
    <property type="entry name" value="Type I PLP-dependent aspartate aminotransferase-like (Major domain)"/>
    <property type="match status" value="1"/>
</dbReference>